<comment type="caution">
    <text evidence="2">The sequence shown here is derived from an EMBL/GenBank/DDBJ whole genome shotgun (WGS) entry which is preliminary data.</text>
</comment>
<feature type="region of interest" description="Disordered" evidence="1">
    <location>
        <begin position="27"/>
        <end position="59"/>
    </location>
</feature>
<evidence type="ECO:0000313" key="3">
    <source>
        <dbReference type="Proteomes" id="UP000193577"/>
    </source>
</evidence>
<evidence type="ECO:0000256" key="1">
    <source>
        <dbReference type="SAM" id="MobiDB-lite"/>
    </source>
</evidence>
<gene>
    <name evidence="2" type="ORF">B8W67_09995</name>
</gene>
<name>A0A7I7SGZ4_9MYCO</name>
<dbReference type="AlphaFoldDB" id="A0A7I7SGZ4"/>
<accession>A0A7I7SGZ4</accession>
<evidence type="ECO:0000313" key="2">
    <source>
        <dbReference type="EMBL" id="OSC33692.1"/>
    </source>
</evidence>
<keyword evidence="3" id="KW-1185">Reference proteome</keyword>
<protein>
    <submittedName>
        <fullName evidence="2">Uncharacterized protein</fullName>
    </submittedName>
</protein>
<reference evidence="2 3" key="1">
    <citation type="submission" date="2017-04" db="EMBL/GenBank/DDBJ databases">
        <title>The new phylogeny of genus Mycobacterium.</title>
        <authorList>
            <person name="Tortoli E."/>
            <person name="Trovato A."/>
            <person name="Cirillo D.M."/>
        </authorList>
    </citation>
    <scope>NUCLEOTIDE SEQUENCE [LARGE SCALE GENOMIC DNA]</scope>
    <source>
        <strain evidence="2 3">KCTC 19819</strain>
    </source>
</reference>
<sequence>MTLLGGALYAGFFGLAAVWLAWTGERDEPTVQDGGGQPQAADRSNDVRASAASRGSMPC</sequence>
<dbReference type="Proteomes" id="UP000193577">
    <property type="component" value="Unassembled WGS sequence"/>
</dbReference>
<organism evidence="2 3">
    <name type="scientific">Mycolicibacillus koreensis</name>
    <dbReference type="NCBI Taxonomy" id="1069220"/>
    <lineage>
        <taxon>Bacteria</taxon>
        <taxon>Bacillati</taxon>
        <taxon>Actinomycetota</taxon>
        <taxon>Actinomycetes</taxon>
        <taxon>Mycobacteriales</taxon>
        <taxon>Mycobacteriaceae</taxon>
        <taxon>Mycolicibacillus</taxon>
    </lineage>
</organism>
<proteinExistence type="predicted"/>
<dbReference type="EMBL" id="NCXO01000018">
    <property type="protein sequence ID" value="OSC33692.1"/>
    <property type="molecule type" value="Genomic_DNA"/>
</dbReference>